<organism evidence="2 3">
    <name type="scientific">Anaerococcus martiniensis</name>
    <dbReference type="NCBI Taxonomy" id="3115615"/>
    <lineage>
        <taxon>Bacteria</taxon>
        <taxon>Bacillati</taxon>
        <taxon>Bacillota</taxon>
        <taxon>Tissierellia</taxon>
        <taxon>Tissierellales</taxon>
        <taxon>Peptoniphilaceae</taxon>
        <taxon>Anaerococcus</taxon>
    </lineage>
</organism>
<gene>
    <name evidence="2" type="ORF">ACCQ41_01745</name>
</gene>
<comment type="caution">
    <text evidence="2">The sequence shown here is derived from an EMBL/GenBank/DDBJ whole genome shotgun (WGS) entry which is preliminary data.</text>
</comment>
<dbReference type="SMART" id="SM00506">
    <property type="entry name" value="A1pp"/>
    <property type="match status" value="1"/>
</dbReference>
<dbReference type="Proteomes" id="UP001637996">
    <property type="component" value="Unassembled WGS sequence"/>
</dbReference>
<dbReference type="InterPro" id="IPR043472">
    <property type="entry name" value="Macro_dom-like"/>
</dbReference>
<dbReference type="PROSITE" id="PS51154">
    <property type="entry name" value="MACRO"/>
    <property type="match status" value="1"/>
</dbReference>
<dbReference type="Pfam" id="PF01661">
    <property type="entry name" value="Macro"/>
    <property type="match status" value="1"/>
</dbReference>
<proteinExistence type="predicted"/>
<dbReference type="PANTHER" id="PTHR11106">
    <property type="entry name" value="GANGLIOSIDE INDUCED DIFFERENTIATION ASSOCIATED PROTEIN 2-RELATED"/>
    <property type="match status" value="1"/>
</dbReference>
<feature type="domain" description="Macro" evidence="1">
    <location>
        <begin position="1"/>
        <end position="165"/>
    </location>
</feature>
<protein>
    <submittedName>
        <fullName evidence="2">Macro domain-containing protein</fullName>
    </submittedName>
</protein>
<dbReference type="InterPro" id="IPR002589">
    <property type="entry name" value="Macro_dom"/>
</dbReference>
<reference evidence="2 3" key="1">
    <citation type="journal article" date="2025" name="Anaerobe">
        <title>Description of Anaerococcus kampingiae sp. nov., Anaerococcus groningensis sp. nov., Anaerococcus martiniensis sp. nov., and Anaerococcus cruorum sp. nov., isolated from human clinical specimens.</title>
        <authorList>
            <person name="Boiten K.E."/>
            <person name="Meijer J."/>
            <person name="van Wezel E.M."/>
            <person name="Veloo A.C.M."/>
        </authorList>
    </citation>
    <scope>NUCLEOTIDE SEQUENCE [LARGE SCALE GENOMIC DNA]</scope>
    <source>
        <strain evidence="2 3">ENR0831</strain>
    </source>
</reference>
<dbReference type="RefSeq" id="WP_410030717.1">
    <property type="nucleotide sequence ID" value="NZ_JBGMEI010000002.1"/>
</dbReference>
<dbReference type="Gene3D" id="3.40.220.10">
    <property type="entry name" value="Leucine Aminopeptidase, subunit E, domain 1"/>
    <property type="match status" value="1"/>
</dbReference>
<keyword evidence="3" id="KW-1185">Reference proteome</keyword>
<evidence type="ECO:0000313" key="2">
    <source>
        <dbReference type="EMBL" id="MFO3664981.1"/>
    </source>
</evidence>
<dbReference type="PANTHER" id="PTHR11106:SF27">
    <property type="entry name" value="MACRO DOMAIN-CONTAINING PROTEIN"/>
    <property type="match status" value="1"/>
</dbReference>
<sequence>MSFQIISKDITKLDVDAIVNAANTSLQMGGGVCGAIFRAAGADQLRKACDKIGPIKTGQAVMTDGYNLKAKHIIHTAGPVFDSQHPEKSKELLGNSYKNSLNLARKHNFKSIAFPLISAGIYGYPKKEAFDIAKNTINKFLIDNDTDVYLTIIDKDLLDSVAKVD</sequence>
<accession>A0ABW9M8C1</accession>
<evidence type="ECO:0000313" key="3">
    <source>
        <dbReference type="Proteomes" id="UP001637996"/>
    </source>
</evidence>
<name>A0ABW9M8C1_9FIRM</name>
<evidence type="ECO:0000259" key="1">
    <source>
        <dbReference type="PROSITE" id="PS51154"/>
    </source>
</evidence>
<dbReference type="EMBL" id="JBGMEI010000002">
    <property type="protein sequence ID" value="MFO3664981.1"/>
    <property type="molecule type" value="Genomic_DNA"/>
</dbReference>
<dbReference type="SUPFAM" id="SSF52949">
    <property type="entry name" value="Macro domain-like"/>
    <property type="match status" value="1"/>
</dbReference>